<sequence>MMKMFLVVEFINSKIVNIIPRSWFDDGTTKWPNYSSDERISRAVRKNEEPGEDWKLYDVRVLSRTDDYLKARQKLKASLTCNTSELQTEEEEEVVRKRKIKPRLIFGDTDSDSETEGDKRKRPSNFSSTPAPLIPLPTPDTGSSKAGQTSARPQLYMGHNESFFEASTPLSMDMSTLPSSPFHQIDFSHDFGQSCYTACMASVPHAPFSQMSSMPVHQLSRTHQADGYQEHVFTPTSRLGKTGSGSIPCSGFCSWFCGRTECKKTTTWNNLSRLFSDGVAKQINWKGVNGKKCFKEMLTSNLLISYAPGLPQ</sequence>
<proteinExistence type="predicted"/>
<comment type="caution">
    <text evidence="2">The sequence shown here is derived from an EMBL/GenBank/DDBJ whole genome shotgun (WGS) entry which is preliminary data.</text>
</comment>
<reference evidence="2 3" key="1">
    <citation type="submission" date="2021-06" db="EMBL/GenBank/DDBJ databases">
        <authorList>
            <person name="Palmer J.M."/>
        </authorList>
    </citation>
    <scope>NUCLEOTIDE SEQUENCE [LARGE SCALE GENOMIC DNA]</scope>
    <source>
        <strain evidence="2 3">XC_2019</strain>
        <tissue evidence="2">Muscle</tissue>
    </source>
</reference>
<organism evidence="2 3">
    <name type="scientific">Xenoophorus captivus</name>
    <dbReference type="NCBI Taxonomy" id="1517983"/>
    <lineage>
        <taxon>Eukaryota</taxon>
        <taxon>Metazoa</taxon>
        <taxon>Chordata</taxon>
        <taxon>Craniata</taxon>
        <taxon>Vertebrata</taxon>
        <taxon>Euteleostomi</taxon>
        <taxon>Actinopterygii</taxon>
        <taxon>Neopterygii</taxon>
        <taxon>Teleostei</taxon>
        <taxon>Neoteleostei</taxon>
        <taxon>Acanthomorphata</taxon>
        <taxon>Ovalentaria</taxon>
        <taxon>Atherinomorphae</taxon>
        <taxon>Cyprinodontiformes</taxon>
        <taxon>Goodeidae</taxon>
        <taxon>Xenoophorus</taxon>
    </lineage>
</organism>
<keyword evidence="3" id="KW-1185">Reference proteome</keyword>
<evidence type="ECO:0000313" key="3">
    <source>
        <dbReference type="Proteomes" id="UP001434883"/>
    </source>
</evidence>
<feature type="compositionally biased region" description="Polar residues" evidence="1">
    <location>
        <begin position="140"/>
        <end position="152"/>
    </location>
</feature>
<evidence type="ECO:0000313" key="2">
    <source>
        <dbReference type="EMBL" id="MEQ2201501.1"/>
    </source>
</evidence>
<gene>
    <name evidence="2" type="ORF">XENOCAPTIV_013392</name>
</gene>
<feature type="region of interest" description="Disordered" evidence="1">
    <location>
        <begin position="105"/>
        <end position="155"/>
    </location>
</feature>
<protein>
    <submittedName>
        <fullName evidence="2">Uncharacterized protein</fullName>
    </submittedName>
</protein>
<dbReference type="EMBL" id="JAHRIN010028002">
    <property type="protein sequence ID" value="MEQ2201501.1"/>
    <property type="molecule type" value="Genomic_DNA"/>
</dbReference>
<accession>A0ABV0R1H3</accession>
<dbReference type="Proteomes" id="UP001434883">
    <property type="component" value="Unassembled WGS sequence"/>
</dbReference>
<dbReference type="PANTHER" id="PTHR34153:SF2">
    <property type="entry name" value="SI:CH211-262H13.3-RELATED"/>
    <property type="match status" value="1"/>
</dbReference>
<evidence type="ECO:0000256" key="1">
    <source>
        <dbReference type="SAM" id="MobiDB-lite"/>
    </source>
</evidence>
<name>A0ABV0R1H3_9TELE</name>
<dbReference type="PANTHER" id="PTHR34153">
    <property type="entry name" value="SI:CH211-262H13.3-RELATED-RELATED"/>
    <property type="match status" value="1"/>
</dbReference>